<gene>
    <name evidence="5" type="ORF">METZ01_LOCUS47040</name>
</gene>
<dbReference type="InterPro" id="IPR004888">
    <property type="entry name" value="Glycoside_hydrolase_63"/>
</dbReference>
<accession>A0A381RQJ8</accession>
<organism evidence="5">
    <name type="scientific">marine metagenome</name>
    <dbReference type="NCBI Taxonomy" id="408172"/>
    <lineage>
        <taxon>unclassified sequences</taxon>
        <taxon>metagenomes</taxon>
        <taxon>ecological metagenomes</taxon>
    </lineage>
</organism>
<dbReference type="GO" id="GO:0009311">
    <property type="term" value="P:oligosaccharide metabolic process"/>
    <property type="evidence" value="ECO:0007669"/>
    <property type="project" value="InterPro"/>
</dbReference>
<sequence length="390" mass="42409">MGLPVLSDPSDGDLRAVVQRVLDDHWVPEGYAAPNTGVYPWQWLWDSCFHVLVWRALGDRDRAQRELAEMFRPQGPSGFVPHVNYVRSPGFHEDLWGRRDGSAITQPPMYGHAVAELVRAGWPPDDEVVAFAVSGLRFLLEHRARDGNGLVLACHPWETGTDDSPRWDDRCPDGFDRDRWASVKDRLVSTIETGSDGEPLHNPVFPVAPVGFNALIAFNARELATVVDDAGLAEEADRLAAALVDRWSEEAGTWVDAGPTADGSGRVRTLDAVLPLLVDDEPGRAATVVDQLLDPRAFGGPAGPAGVHRAEPTFNPDAYWRGPVWPQLAYLVVLAVERHSPTAAAHLARTTVAGAWASGLAEYWNPDTGAGLGAVPQSWSGLALVLAERR</sequence>
<dbReference type="PANTHER" id="PTHR10412">
    <property type="entry name" value="MANNOSYL-OLIGOSACCHARIDE GLUCOSIDASE"/>
    <property type="match status" value="1"/>
</dbReference>
<dbReference type="Pfam" id="PF22422">
    <property type="entry name" value="MGH1-like_GH"/>
    <property type="match status" value="1"/>
</dbReference>
<evidence type="ECO:0000256" key="1">
    <source>
        <dbReference type="ARBA" id="ARBA00010833"/>
    </source>
</evidence>
<dbReference type="GO" id="GO:0006487">
    <property type="term" value="P:protein N-linked glycosylation"/>
    <property type="evidence" value="ECO:0007669"/>
    <property type="project" value="TreeGrafter"/>
</dbReference>
<dbReference type="InterPro" id="IPR008928">
    <property type="entry name" value="6-hairpin_glycosidase_sf"/>
</dbReference>
<dbReference type="PANTHER" id="PTHR10412:SF11">
    <property type="entry name" value="MANNOSYL-OLIGOSACCHARIDE GLUCOSIDASE"/>
    <property type="match status" value="1"/>
</dbReference>
<evidence type="ECO:0000256" key="2">
    <source>
        <dbReference type="ARBA" id="ARBA00022801"/>
    </source>
</evidence>
<dbReference type="AlphaFoldDB" id="A0A381RQJ8"/>
<reference evidence="5" key="1">
    <citation type="submission" date="2018-05" db="EMBL/GenBank/DDBJ databases">
        <authorList>
            <person name="Lanie J.A."/>
            <person name="Ng W.-L."/>
            <person name="Kazmierczak K.M."/>
            <person name="Andrzejewski T.M."/>
            <person name="Davidsen T.M."/>
            <person name="Wayne K.J."/>
            <person name="Tettelin H."/>
            <person name="Glass J.I."/>
            <person name="Rusch D."/>
            <person name="Podicherti R."/>
            <person name="Tsui H.-C.T."/>
            <person name="Winkler M.E."/>
        </authorList>
    </citation>
    <scope>NUCLEOTIDE SEQUENCE</scope>
</reference>
<dbReference type="InterPro" id="IPR012341">
    <property type="entry name" value="6hp_glycosidase-like_sf"/>
</dbReference>
<dbReference type="GO" id="GO:0005789">
    <property type="term" value="C:endoplasmic reticulum membrane"/>
    <property type="evidence" value="ECO:0007669"/>
    <property type="project" value="TreeGrafter"/>
</dbReference>
<comment type="similarity">
    <text evidence="1">Belongs to the glycosyl hydrolase 63 family.</text>
</comment>
<keyword evidence="3" id="KW-0326">Glycosidase</keyword>
<dbReference type="EMBL" id="UINC01002212">
    <property type="protein sequence ID" value="SUZ94186.1"/>
    <property type="molecule type" value="Genomic_DNA"/>
</dbReference>
<dbReference type="GO" id="GO:0004573">
    <property type="term" value="F:Glc3Man9GlcNAc2 oligosaccharide glucosidase activity"/>
    <property type="evidence" value="ECO:0007669"/>
    <property type="project" value="InterPro"/>
</dbReference>
<evidence type="ECO:0000259" key="4">
    <source>
        <dbReference type="Pfam" id="PF22422"/>
    </source>
</evidence>
<dbReference type="Gene3D" id="1.50.10.10">
    <property type="match status" value="1"/>
</dbReference>
<dbReference type="InterPro" id="IPR054491">
    <property type="entry name" value="MGH1-like_GH"/>
</dbReference>
<protein>
    <recommendedName>
        <fullName evidence="4">Mannosylglycerate hydrolase MGH1-like glycoside hydrolase domain-containing protein</fullName>
    </recommendedName>
</protein>
<name>A0A381RQJ8_9ZZZZ</name>
<evidence type="ECO:0000256" key="3">
    <source>
        <dbReference type="ARBA" id="ARBA00023295"/>
    </source>
</evidence>
<keyword evidence="2" id="KW-0378">Hydrolase</keyword>
<evidence type="ECO:0000313" key="5">
    <source>
        <dbReference type="EMBL" id="SUZ94186.1"/>
    </source>
</evidence>
<feature type="domain" description="Mannosylglycerate hydrolase MGH1-like glycoside hydrolase" evidence="4">
    <location>
        <begin position="39"/>
        <end position="380"/>
    </location>
</feature>
<dbReference type="SUPFAM" id="SSF48208">
    <property type="entry name" value="Six-hairpin glycosidases"/>
    <property type="match status" value="1"/>
</dbReference>
<proteinExistence type="inferred from homology"/>